<dbReference type="GO" id="GO:0008270">
    <property type="term" value="F:zinc ion binding"/>
    <property type="evidence" value="ECO:0007669"/>
    <property type="project" value="UniProtKB-KW"/>
</dbReference>
<feature type="domain" description="C2H2-type" evidence="11">
    <location>
        <begin position="222"/>
        <end position="252"/>
    </location>
</feature>
<dbReference type="AlphaFoldDB" id="A0A9P0KY83"/>
<keyword evidence="3" id="KW-0677">Repeat</keyword>
<evidence type="ECO:0000256" key="3">
    <source>
        <dbReference type="ARBA" id="ARBA00022737"/>
    </source>
</evidence>
<keyword evidence="4 9" id="KW-0863">Zinc-finger</keyword>
<evidence type="ECO:0000256" key="7">
    <source>
        <dbReference type="ARBA" id="ARBA00023163"/>
    </source>
</evidence>
<reference evidence="12" key="1">
    <citation type="submission" date="2022-03" db="EMBL/GenBank/DDBJ databases">
        <authorList>
            <person name="Sayadi A."/>
        </authorList>
    </citation>
    <scope>NUCLEOTIDE SEQUENCE</scope>
</reference>
<keyword evidence="2" id="KW-0479">Metal-binding</keyword>
<dbReference type="FunFam" id="3.30.160.60:FF:000125">
    <property type="entry name" value="Putative zinc finger protein 143"/>
    <property type="match status" value="1"/>
</dbReference>
<dbReference type="SMART" id="SM00355">
    <property type="entry name" value="ZnF_C2H2"/>
    <property type="match status" value="12"/>
</dbReference>
<evidence type="ECO:0000256" key="10">
    <source>
        <dbReference type="SAM" id="MobiDB-lite"/>
    </source>
</evidence>
<feature type="compositionally biased region" description="Basic and acidic residues" evidence="10">
    <location>
        <begin position="420"/>
        <end position="429"/>
    </location>
</feature>
<feature type="domain" description="C2H2-type" evidence="11">
    <location>
        <begin position="25"/>
        <end position="54"/>
    </location>
</feature>
<keyword evidence="6" id="KW-0805">Transcription regulation</keyword>
<evidence type="ECO:0000256" key="6">
    <source>
        <dbReference type="ARBA" id="ARBA00023015"/>
    </source>
</evidence>
<organism evidence="12 13">
    <name type="scientific">Acanthoscelides obtectus</name>
    <name type="common">Bean weevil</name>
    <name type="synonym">Bruchus obtectus</name>
    <dbReference type="NCBI Taxonomy" id="200917"/>
    <lineage>
        <taxon>Eukaryota</taxon>
        <taxon>Metazoa</taxon>
        <taxon>Ecdysozoa</taxon>
        <taxon>Arthropoda</taxon>
        <taxon>Hexapoda</taxon>
        <taxon>Insecta</taxon>
        <taxon>Pterygota</taxon>
        <taxon>Neoptera</taxon>
        <taxon>Endopterygota</taxon>
        <taxon>Coleoptera</taxon>
        <taxon>Polyphaga</taxon>
        <taxon>Cucujiformia</taxon>
        <taxon>Chrysomeloidea</taxon>
        <taxon>Chrysomelidae</taxon>
        <taxon>Bruchinae</taxon>
        <taxon>Bruchini</taxon>
        <taxon>Acanthoscelides</taxon>
    </lineage>
</organism>
<evidence type="ECO:0000256" key="4">
    <source>
        <dbReference type="ARBA" id="ARBA00022771"/>
    </source>
</evidence>
<feature type="domain" description="C2H2-type" evidence="11">
    <location>
        <begin position="191"/>
        <end position="221"/>
    </location>
</feature>
<feature type="domain" description="C2H2-type" evidence="11">
    <location>
        <begin position="161"/>
        <end position="190"/>
    </location>
</feature>
<dbReference type="Gene3D" id="3.30.160.60">
    <property type="entry name" value="Classic Zinc Finger"/>
    <property type="match status" value="9"/>
</dbReference>
<evidence type="ECO:0000256" key="1">
    <source>
        <dbReference type="ARBA" id="ARBA00004123"/>
    </source>
</evidence>
<feature type="domain" description="C2H2-type" evidence="11">
    <location>
        <begin position="55"/>
        <end position="80"/>
    </location>
</feature>
<comment type="caution">
    <text evidence="12">The sequence shown here is derived from an EMBL/GenBank/DDBJ whole genome shotgun (WGS) entry which is preliminary data.</text>
</comment>
<evidence type="ECO:0000256" key="9">
    <source>
        <dbReference type="PROSITE-ProRule" id="PRU00042"/>
    </source>
</evidence>
<evidence type="ECO:0000259" key="11">
    <source>
        <dbReference type="PROSITE" id="PS50157"/>
    </source>
</evidence>
<keyword evidence="8" id="KW-0539">Nucleus</keyword>
<dbReference type="PROSITE" id="PS00028">
    <property type="entry name" value="ZINC_FINGER_C2H2_1"/>
    <property type="match status" value="12"/>
</dbReference>
<keyword evidence="5" id="KW-0862">Zinc</keyword>
<evidence type="ECO:0000256" key="8">
    <source>
        <dbReference type="ARBA" id="ARBA00023242"/>
    </source>
</evidence>
<evidence type="ECO:0000313" key="13">
    <source>
        <dbReference type="Proteomes" id="UP001152888"/>
    </source>
</evidence>
<dbReference type="OrthoDB" id="2687452at2759"/>
<evidence type="ECO:0000313" key="12">
    <source>
        <dbReference type="EMBL" id="CAH1986769.1"/>
    </source>
</evidence>
<dbReference type="EMBL" id="CAKOFQ010007005">
    <property type="protein sequence ID" value="CAH1986769.1"/>
    <property type="molecule type" value="Genomic_DNA"/>
</dbReference>
<dbReference type="Pfam" id="PF00096">
    <property type="entry name" value="zf-C2H2"/>
    <property type="match status" value="8"/>
</dbReference>
<dbReference type="FunFam" id="3.30.160.60:FF:000446">
    <property type="entry name" value="Zinc finger protein"/>
    <property type="match status" value="1"/>
</dbReference>
<dbReference type="PANTHER" id="PTHR47772:SF13">
    <property type="entry name" value="GASTRULA ZINC FINGER PROTEIN XLCGF49.1-LIKE-RELATED"/>
    <property type="match status" value="1"/>
</dbReference>
<feature type="domain" description="C2H2-type" evidence="11">
    <location>
        <begin position="397"/>
        <end position="425"/>
    </location>
</feature>
<proteinExistence type="predicted"/>
<dbReference type="SUPFAM" id="SSF57667">
    <property type="entry name" value="beta-beta-alpha zinc fingers"/>
    <property type="match status" value="5"/>
</dbReference>
<gene>
    <name evidence="12" type="ORF">ACAOBT_LOCUS17435</name>
</gene>
<feature type="domain" description="C2H2-type" evidence="11">
    <location>
        <begin position="114"/>
        <end position="136"/>
    </location>
</feature>
<accession>A0A9P0KY83</accession>
<dbReference type="PROSITE" id="PS50157">
    <property type="entry name" value="ZINC_FINGER_C2H2_2"/>
    <property type="match status" value="10"/>
</dbReference>
<feature type="domain" description="C2H2-type" evidence="11">
    <location>
        <begin position="86"/>
        <end position="112"/>
    </location>
</feature>
<comment type="subcellular location">
    <subcellularLocation>
        <location evidence="1">Nucleus</location>
    </subcellularLocation>
</comment>
<feature type="domain" description="C2H2-type" evidence="11">
    <location>
        <begin position="253"/>
        <end position="280"/>
    </location>
</feature>
<name>A0A9P0KY83_ACAOB</name>
<feature type="region of interest" description="Disordered" evidence="10">
    <location>
        <begin position="418"/>
        <end position="444"/>
    </location>
</feature>
<keyword evidence="13" id="KW-1185">Reference proteome</keyword>
<dbReference type="Proteomes" id="UP001152888">
    <property type="component" value="Unassembled WGS sequence"/>
</dbReference>
<protein>
    <recommendedName>
        <fullName evidence="11">C2H2-type domain-containing protein</fullName>
    </recommendedName>
</protein>
<dbReference type="GO" id="GO:0005634">
    <property type="term" value="C:nucleus"/>
    <property type="evidence" value="ECO:0007669"/>
    <property type="project" value="UniProtKB-SubCell"/>
</dbReference>
<evidence type="ECO:0000256" key="5">
    <source>
        <dbReference type="ARBA" id="ARBA00022833"/>
    </source>
</evidence>
<evidence type="ECO:0000256" key="2">
    <source>
        <dbReference type="ARBA" id="ARBA00022723"/>
    </source>
</evidence>
<keyword evidence="7" id="KW-0804">Transcription</keyword>
<dbReference type="PANTHER" id="PTHR47772">
    <property type="entry name" value="ZINC FINGER PROTEIN 200"/>
    <property type="match status" value="1"/>
</dbReference>
<dbReference type="InterPro" id="IPR036236">
    <property type="entry name" value="Znf_C2H2_sf"/>
</dbReference>
<dbReference type="InterPro" id="IPR050636">
    <property type="entry name" value="C2H2-ZF_domain-containing"/>
</dbReference>
<dbReference type="InterPro" id="IPR013087">
    <property type="entry name" value="Znf_C2H2_type"/>
</dbReference>
<sequence>MCSSDTTDYEGEAEINSENKIVGKHQCSYHGCNVSYKKLSLLKRHIIKHTGERPYPCDVDGCNKSFQQSYHLKRHIETVHMQCYEFVCDESDCGKSFASSSTLKKHKTRSHSLHTCSQCSKEFKKKYQLKNHILSHGSNFHDNFLFRNESEHGQNTSKKSIRCSFKGCTASYSKQYYLTLHMRKHTGERPFVCDIGSCDKSYTQAYHLNRHKARVHEPSKEYICKEAGCGHVLSDKYNLKKHIDRYHSSNGPYKCFHCMQGFYKKYVLRKHLATHSEDPGPIKCKKCNLVFPTRTNYLKHMYQHKTYSCTCGVVFYRSHMFRRHKKRYCSDQNNVHTCTVCKKTFTTAFNLKQHSKVHSEVKQTFKCHYSNCQRSYEYKKNLLFHINHFHESSGVRYECPDCSMTFKEKVYMKRHVQNIHMDKKETKTERKPRKDKGKSKPDKHLVAMSGLNPALKSALKKCKTNITVHPNEEESNMATKEIDLSSNVSESARTSMKDFEANKIVVNRELPTSVPVDMLQVCYSEENSPESTADVTLEPGDTNIPEKGDEVGAGTIEMNDNLEVEFADLLPGNSYEGSSQKISSEDQSYKGAKIVVLKIDVIKECDRALQKIKDCIS</sequence>
<feature type="domain" description="C2H2-type" evidence="11">
    <location>
        <begin position="336"/>
        <end position="363"/>
    </location>
</feature>